<feature type="transmembrane region" description="Helical" evidence="1">
    <location>
        <begin position="71"/>
        <end position="101"/>
    </location>
</feature>
<keyword evidence="1" id="KW-0472">Membrane</keyword>
<dbReference type="PANTHER" id="PTHR35699:SF1">
    <property type="entry name" value="F2J10.10 PROTEIN"/>
    <property type="match status" value="1"/>
</dbReference>
<keyword evidence="1" id="KW-0812">Transmembrane</keyword>
<sequence>MTSQDEDNLATRQLLAFVSFSSPNWKQTYLSNLGICSNALWSLGVYPPSSKYKSGIEMFYLFQGLIPRAKLLLSLGGTFSLAFGPLILLTVAFFSALYLYFGSSFVHDASNKPISPPQYIDPYALLEDERISQTAPRMN</sequence>
<dbReference type="AlphaFoldDB" id="A0AAV5KPH8"/>
<keyword evidence="1" id="KW-1133">Transmembrane helix</keyword>
<gene>
    <name evidence="2" type="ORF">SLEP1_g35817</name>
</gene>
<keyword evidence="3" id="KW-1185">Reference proteome</keyword>
<evidence type="ECO:0000256" key="1">
    <source>
        <dbReference type="SAM" id="Phobius"/>
    </source>
</evidence>
<name>A0AAV5KPH8_9ROSI</name>
<evidence type="ECO:0000313" key="2">
    <source>
        <dbReference type="EMBL" id="GKV26530.1"/>
    </source>
</evidence>
<dbReference type="EMBL" id="BPVZ01000072">
    <property type="protein sequence ID" value="GKV26530.1"/>
    <property type="molecule type" value="Genomic_DNA"/>
</dbReference>
<proteinExistence type="predicted"/>
<protein>
    <submittedName>
        <fullName evidence="2">Uncharacterized protein</fullName>
    </submittedName>
</protein>
<comment type="caution">
    <text evidence="2">The sequence shown here is derived from an EMBL/GenBank/DDBJ whole genome shotgun (WGS) entry which is preliminary data.</text>
</comment>
<dbReference type="Proteomes" id="UP001054252">
    <property type="component" value="Unassembled WGS sequence"/>
</dbReference>
<evidence type="ECO:0000313" key="3">
    <source>
        <dbReference type="Proteomes" id="UP001054252"/>
    </source>
</evidence>
<dbReference type="PANTHER" id="PTHR35699">
    <property type="entry name" value="F2J10.10 PROTEIN"/>
    <property type="match status" value="1"/>
</dbReference>
<reference evidence="2 3" key="1">
    <citation type="journal article" date="2021" name="Commun. Biol.">
        <title>The genome of Shorea leprosula (Dipterocarpaceae) highlights the ecological relevance of drought in aseasonal tropical rainforests.</title>
        <authorList>
            <person name="Ng K.K.S."/>
            <person name="Kobayashi M.J."/>
            <person name="Fawcett J.A."/>
            <person name="Hatakeyama M."/>
            <person name="Paape T."/>
            <person name="Ng C.H."/>
            <person name="Ang C.C."/>
            <person name="Tnah L.H."/>
            <person name="Lee C.T."/>
            <person name="Nishiyama T."/>
            <person name="Sese J."/>
            <person name="O'Brien M.J."/>
            <person name="Copetti D."/>
            <person name="Mohd Noor M.I."/>
            <person name="Ong R.C."/>
            <person name="Putra M."/>
            <person name="Sireger I.Z."/>
            <person name="Indrioko S."/>
            <person name="Kosugi Y."/>
            <person name="Izuno A."/>
            <person name="Isagi Y."/>
            <person name="Lee S.L."/>
            <person name="Shimizu K.K."/>
        </authorList>
    </citation>
    <scope>NUCLEOTIDE SEQUENCE [LARGE SCALE GENOMIC DNA]</scope>
    <source>
        <strain evidence="2">214</strain>
    </source>
</reference>
<accession>A0AAV5KPH8</accession>
<organism evidence="2 3">
    <name type="scientific">Rubroshorea leprosula</name>
    <dbReference type="NCBI Taxonomy" id="152421"/>
    <lineage>
        <taxon>Eukaryota</taxon>
        <taxon>Viridiplantae</taxon>
        <taxon>Streptophyta</taxon>
        <taxon>Embryophyta</taxon>
        <taxon>Tracheophyta</taxon>
        <taxon>Spermatophyta</taxon>
        <taxon>Magnoliopsida</taxon>
        <taxon>eudicotyledons</taxon>
        <taxon>Gunneridae</taxon>
        <taxon>Pentapetalae</taxon>
        <taxon>rosids</taxon>
        <taxon>malvids</taxon>
        <taxon>Malvales</taxon>
        <taxon>Dipterocarpaceae</taxon>
        <taxon>Rubroshorea</taxon>
    </lineage>
</organism>